<comment type="caution">
    <text evidence="5">The sequence shown here is derived from an EMBL/GenBank/DDBJ whole genome shotgun (WGS) entry which is preliminary data.</text>
</comment>
<dbReference type="EMBL" id="JBAHYK010000189">
    <property type="protein sequence ID" value="KAL0576918.1"/>
    <property type="molecule type" value="Genomic_DNA"/>
</dbReference>
<sequence length="285" mass="30591">MSSRKPVIIVAGASKQAAKGIGLAVTSILLKQLGANVVALSRTVSQGLRDLASDSLLTIECDMLVFADEGGLSNAIKKGNETFKHIDGLVLNAGTLEPLCRVGDDTPLSSWKNHFDINFFSLVTAVRVALPELRKSEHGGRIVFVSSGAAVKGTPGWGPYNASKAAMNSLCRTLAEEESDVISVALRPGTVDTAVWTLPYPPLAPTTTDIPLHYQQMQQTIREKGVEPMAQSDHKKFISLYTDGVLLKPELPGHVIAALALRAPKGLSGQFVSWDDQQCKEFQSQ</sequence>
<evidence type="ECO:0000256" key="3">
    <source>
        <dbReference type="ARBA" id="ARBA00023002"/>
    </source>
</evidence>
<evidence type="ECO:0000313" key="5">
    <source>
        <dbReference type="EMBL" id="KAL0576918.1"/>
    </source>
</evidence>
<evidence type="ECO:0008006" key="7">
    <source>
        <dbReference type="Google" id="ProtNLM"/>
    </source>
</evidence>
<gene>
    <name evidence="5" type="ORF">V5O48_005064</name>
</gene>
<dbReference type="Gene3D" id="3.40.50.720">
    <property type="entry name" value="NAD(P)-binding Rossmann-like Domain"/>
    <property type="match status" value="1"/>
</dbReference>
<reference evidence="5 6" key="1">
    <citation type="submission" date="2024-02" db="EMBL/GenBank/DDBJ databases">
        <title>A draft genome for the cacao thread blight pathogen Marasmius crinis-equi.</title>
        <authorList>
            <person name="Cohen S.P."/>
            <person name="Baruah I.K."/>
            <person name="Amoako-Attah I."/>
            <person name="Bukari Y."/>
            <person name="Meinhardt L.W."/>
            <person name="Bailey B.A."/>
        </authorList>
    </citation>
    <scope>NUCLEOTIDE SEQUENCE [LARGE SCALE GENOMIC DNA]</scope>
    <source>
        <strain evidence="5 6">GH-76</strain>
    </source>
</reference>
<dbReference type="InterPro" id="IPR002347">
    <property type="entry name" value="SDR_fam"/>
</dbReference>
<dbReference type="PRINTS" id="PR00080">
    <property type="entry name" value="SDRFAMILY"/>
</dbReference>
<proteinExistence type="inferred from homology"/>
<keyword evidence="2" id="KW-0521">NADP</keyword>
<protein>
    <recommendedName>
        <fullName evidence="7">Short-chain dehydrogenase</fullName>
    </recommendedName>
</protein>
<evidence type="ECO:0000256" key="4">
    <source>
        <dbReference type="RuleBase" id="RU000363"/>
    </source>
</evidence>
<name>A0ABR3FNF8_9AGAR</name>
<dbReference type="Pfam" id="PF00106">
    <property type="entry name" value="adh_short"/>
    <property type="match status" value="1"/>
</dbReference>
<evidence type="ECO:0000256" key="1">
    <source>
        <dbReference type="ARBA" id="ARBA00006484"/>
    </source>
</evidence>
<dbReference type="PANTHER" id="PTHR43008:SF8">
    <property type="entry name" value="BENZIL REDUCTASE ((S)-BENZOIN FORMING) IRC24"/>
    <property type="match status" value="1"/>
</dbReference>
<accession>A0ABR3FNF8</accession>
<dbReference type="PRINTS" id="PR00081">
    <property type="entry name" value="GDHRDH"/>
</dbReference>
<dbReference type="Proteomes" id="UP001465976">
    <property type="component" value="Unassembled WGS sequence"/>
</dbReference>
<dbReference type="InterPro" id="IPR020904">
    <property type="entry name" value="Sc_DH/Rdtase_CS"/>
</dbReference>
<comment type="similarity">
    <text evidence="1 4">Belongs to the short-chain dehydrogenases/reductases (SDR) family.</text>
</comment>
<organism evidence="5 6">
    <name type="scientific">Marasmius crinis-equi</name>
    <dbReference type="NCBI Taxonomy" id="585013"/>
    <lineage>
        <taxon>Eukaryota</taxon>
        <taxon>Fungi</taxon>
        <taxon>Dikarya</taxon>
        <taxon>Basidiomycota</taxon>
        <taxon>Agaricomycotina</taxon>
        <taxon>Agaricomycetes</taxon>
        <taxon>Agaricomycetidae</taxon>
        <taxon>Agaricales</taxon>
        <taxon>Marasmiineae</taxon>
        <taxon>Marasmiaceae</taxon>
        <taxon>Marasmius</taxon>
    </lineage>
</organism>
<evidence type="ECO:0000256" key="2">
    <source>
        <dbReference type="ARBA" id="ARBA00022857"/>
    </source>
</evidence>
<dbReference type="InterPro" id="IPR036291">
    <property type="entry name" value="NAD(P)-bd_dom_sf"/>
</dbReference>
<dbReference type="PANTHER" id="PTHR43008">
    <property type="entry name" value="BENZIL REDUCTASE"/>
    <property type="match status" value="1"/>
</dbReference>
<evidence type="ECO:0000313" key="6">
    <source>
        <dbReference type="Proteomes" id="UP001465976"/>
    </source>
</evidence>
<dbReference type="SUPFAM" id="SSF51735">
    <property type="entry name" value="NAD(P)-binding Rossmann-fold domains"/>
    <property type="match status" value="1"/>
</dbReference>
<keyword evidence="3" id="KW-0560">Oxidoreductase</keyword>
<keyword evidence="6" id="KW-1185">Reference proteome</keyword>
<dbReference type="PROSITE" id="PS00061">
    <property type="entry name" value="ADH_SHORT"/>
    <property type="match status" value="1"/>
</dbReference>